<dbReference type="EMBL" id="OZ034827">
    <property type="protein sequence ID" value="CAL1682622.1"/>
    <property type="molecule type" value="Genomic_DNA"/>
</dbReference>
<dbReference type="GO" id="GO:0045180">
    <property type="term" value="C:basal cortex"/>
    <property type="evidence" value="ECO:0007669"/>
    <property type="project" value="TreeGrafter"/>
</dbReference>
<dbReference type="GO" id="GO:0072686">
    <property type="term" value="C:mitotic spindle"/>
    <property type="evidence" value="ECO:0007669"/>
    <property type="project" value="TreeGrafter"/>
</dbReference>
<dbReference type="InterPro" id="IPR034085">
    <property type="entry name" value="TOG"/>
</dbReference>
<feature type="domain" description="TOG" evidence="1">
    <location>
        <begin position="62"/>
        <end position="304"/>
    </location>
</feature>
<organism evidence="2 3">
    <name type="scientific">Lasius platythorax</name>
    <dbReference type="NCBI Taxonomy" id="488582"/>
    <lineage>
        <taxon>Eukaryota</taxon>
        <taxon>Metazoa</taxon>
        <taxon>Ecdysozoa</taxon>
        <taxon>Arthropoda</taxon>
        <taxon>Hexapoda</taxon>
        <taxon>Insecta</taxon>
        <taxon>Pterygota</taxon>
        <taxon>Neoptera</taxon>
        <taxon>Endopterygota</taxon>
        <taxon>Hymenoptera</taxon>
        <taxon>Apocrita</taxon>
        <taxon>Aculeata</taxon>
        <taxon>Formicoidea</taxon>
        <taxon>Formicidae</taxon>
        <taxon>Formicinae</taxon>
        <taxon>Lasius</taxon>
        <taxon>Lasius</taxon>
    </lineage>
</organism>
<dbReference type="InterPro" id="IPR016024">
    <property type="entry name" value="ARM-type_fold"/>
</dbReference>
<evidence type="ECO:0000313" key="2">
    <source>
        <dbReference type="EMBL" id="CAL1682622.1"/>
    </source>
</evidence>
<proteinExistence type="predicted"/>
<dbReference type="InterPro" id="IPR011989">
    <property type="entry name" value="ARM-like"/>
</dbReference>
<dbReference type="GO" id="GO:0005876">
    <property type="term" value="C:spindle microtubule"/>
    <property type="evidence" value="ECO:0007669"/>
    <property type="project" value="TreeGrafter"/>
</dbReference>
<gene>
    <name evidence="2" type="ORF">LPLAT_LOCUS8517</name>
</gene>
<accession>A0AAV2NQW8</accession>
<dbReference type="GO" id="GO:0008017">
    <property type="term" value="F:microtubule binding"/>
    <property type="evidence" value="ECO:0007669"/>
    <property type="project" value="TreeGrafter"/>
</dbReference>
<dbReference type="GO" id="GO:0000776">
    <property type="term" value="C:kinetochore"/>
    <property type="evidence" value="ECO:0007669"/>
    <property type="project" value="TreeGrafter"/>
</dbReference>
<dbReference type="GO" id="GO:0005815">
    <property type="term" value="C:microtubule organizing center"/>
    <property type="evidence" value="ECO:0007669"/>
    <property type="project" value="TreeGrafter"/>
</dbReference>
<reference evidence="2" key="1">
    <citation type="submission" date="2024-04" db="EMBL/GenBank/DDBJ databases">
        <authorList>
            <consortium name="Molecular Ecology Group"/>
        </authorList>
    </citation>
    <scope>NUCLEOTIDE SEQUENCE</scope>
</reference>
<evidence type="ECO:0000313" key="3">
    <source>
        <dbReference type="Proteomes" id="UP001497644"/>
    </source>
</evidence>
<dbReference type="SUPFAM" id="SSF48371">
    <property type="entry name" value="ARM repeat"/>
    <property type="match status" value="1"/>
</dbReference>
<dbReference type="AlphaFoldDB" id="A0AAV2NQW8"/>
<dbReference type="GO" id="GO:0040001">
    <property type="term" value="P:establishment of mitotic spindle localization"/>
    <property type="evidence" value="ECO:0007669"/>
    <property type="project" value="TreeGrafter"/>
</dbReference>
<keyword evidence="3" id="KW-1185">Reference proteome</keyword>
<evidence type="ECO:0000259" key="1">
    <source>
        <dbReference type="SMART" id="SM01349"/>
    </source>
</evidence>
<dbReference type="Proteomes" id="UP001497644">
    <property type="component" value="Chromosome 4"/>
</dbReference>
<dbReference type="PANTHER" id="PTHR21567:SF88">
    <property type="entry name" value="TOG DOMAIN-CONTAINING PROTEIN"/>
    <property type="match status" value="1"/>
</dbReference>
<dbReference type="SMART" id="SM01349">
    <property type="entry name" value="TOG"/>
    <property type="match status" value="1"/>
</dbReference>
<name>A0AAV2NQW8_9HYME</name>
<protein>
    <recommendedName>
        <fullName evidence="1">TOG domain-containing protein</fullName>
    </recommendedName>
</protein>
<dbReference type="GO" id="GO:0005881">
    <property type="term" value="C:cytoplasmic microtubule"/>
    <property type="evidence" value="ECO:0007669"/>
    <property type="project" value="TreeGrafter"/>
</dbReference>
<sequence>METASVSIQRENTNSTQIMRTRFVETAYSGASGDPRLSDSKHTKDANPTINYGDYATLLEDDYVKMPEESANPQETLKHALQSLKQDQWQSTIPALIKLVHISRIQPELLDSSMPRVYRSLCSLLRNTRPHVVRTVCQLTMELYKTVQCTQRPEFDELVSMLLLKSTHTNKGIRNDAQRALDSMVTHLSPAICIRILTSEHGASHKNPLIRATVSRLLYTIVNIIGVECLLSNPNLKDCRRKIFTMCAKFLLDGNHETRNDAKKTLKAMMSHQDFDTLFYQDVDWKIISSIEKQLISLKYNQIHSV</sequence>
<dbReference type="GO" id="GO:0090307">
    <property type="term" value="P:mitotic spindle assembly"/>
    <property type="evidence" value="ECO:0007669"/>
    <property type="project" value="TreeGrafter"/>
</dbReference>
<dbReference type="Gene3D" id="1.25.10.10">
    <property type="entry name" value="Leucine-rich Repeat Variant"/>
    <property type="match status" value="1"/>
</dbReference>
<dbReference type="PANTHER" id="PTHR21567">
    <property type="entry name" value="CLASP"/>
    <property type="match status" value="1"/>
</dbReference>